<dbReference type="AlphaFoldDB" id="A0A1F5ITD4"/>
<dbReference type="Proteomes" id="UP000176336">
    <property type="component" value="Unassembled WGS sequence"/>
</dbReference>
<proteinExistence type="predicted"/>
<dbReference type="EMBL" id="MFCR01000002">
    <property type="protein sequence ID" value="OGE19613.1"/>
    <property type="molecule type" value="Genomic_DNA"/>
</dbReference>
<comment type="caution">
    <text evidence="1">The sequence shown here is derived from an EMBL/GenBank/DDBJ whole genome shotgun (WGS) entry which is preliminary data.</text>
</comment>
<accession>A0A1F5ITD4</accession>
<gene>
    <name evidence="1" type="ORF">A2871_03015</name>
</gene>
<evidence type="ECO:0000313" key="2">
    <source>
        <dbReference type="Proteomes" id="UP000176336"/>
    </source>
</evidence>
<evidence type="ECO:0000313" key="1">
    <source>
        <dbReference type="EMBL" id="OGE19613.1"/>
    </source>
</evidence>
<protein>
    <submittedName>
        <fullName evidence="1">Uncharacterized protein</fullName>
    </submittedName>
</protein>
<name>A0A1F5ITD4_9BACT</name>
<organism evidence="1 2">
    <name type="scientific">Candidatus Daviesbacteria bacterium RIFCSPHIGHO2_01_FULL_41_23</name>
    <dbReference type="NCBI Taxonomy" id="1797764"/>
    <lineage>
        <taxon>Bacteria</taxon>
        <taxon>Candidatus Daviesiibacteriota</taxon>
    </lineage>
</organism>
<reference evidence="1 2" key="1">
    <citation type="journal article" date="2016" name="Nat. Commun.">
        <title>Thousands of microbial genomes shed light on interconnected biogeochemical processes in an aquifer system.</title>
        <authorList>
            <person name="Anantharaman K."/>
            <person name="Brown C.T."/>
            <person name="Hug L.A."/>
            <person name="Sharon I."/>
            <person name="Castelle C.J."/>
            <person name="Probst A.J."/>
            <person name="Thomas B.C."/>
            <person name="Singh A."/>
            <person name="Wilkins M.J."/>
            <person name="Karaoz U."/>
            <person name="Brodie E.L."/>
            <person name="Williams K.H."/>
            <person name="Hubbard S.S."/>
            <person name="Banfield J.F."/>
        </authorList>
    </citation>
    <scope>NUCLEOTIDE SEQUENCE [LARGE SCALE GENOMIC DNA]</scope>
</reference>
<sequence>MTKIEAGSNLHHLKRADRIAILSAKKEEESRFRLARTTTEEAVSDFHETLDITALNGVPGVEIGKDPAGSTVMVGLNLTRQEVALAKGEMQELLKGLGIDGKARLNVDVRLSSESDPGSRLAALSLTLKPYGKPGNNPGIKFGAENDGTLDPLTRAEMLRDSHILLQEVFERRRQLVPSGEAFKAGAFWNPSIKLPE</sequence>